<gene>
    <name evidence="2" type="ORF">SAMN02745205_01887</name>
</gene>
<keyword evidence="1" id="KW-1133">Transmembrane helix</keyword>
<dbReference type="RefSeq" id="WP_036854062.1">
    <property type="nucleotide sequence ID" value="NZ_FUWL01000021.1"/>
</dbReference>
<evidence type="ECO:0008006" key="4">
    <source>
        <dbReference type="Google" id="ProtNLM"/>
    </source>
</evidence>
<protein>
    <recommendedName>
        <fullName evidence="4">Cell division protein FtsQ</fullName>
    </recommendedName>
</protein>
<evidence type="ECO:0000313" key="3">
    <source>
        <dbReference type="Proteomes" id="UP000189956"/>
    </source>
</evidence>
<proteinExistence type="predicted"/>
<evidence type="ECO:0000256" key="1">
    <source>
        <dbReference type="SAM" id="Phobius"/>
    </source>
</evidence>
<dbReference type="EMBL" id="FUWL01000021">
    <property type="protein sequence ID" value="SJZ77987.1"/>
    <property type="molecule type" value="Genomic_DNA"/>
</dbReference>
<feature type="transmembrane region" description="Helical" evidence="1">
    <location>
        <begin position="7"/>
        <end position="28"/>
    </location>
</feature>
<dbReference type="AlphaFoldDB" id="A0A1T4NG55"/>
<organism evidence="2 3">
    <name type="scientific">Porphyromonas cangingivalis</name>
    <dbReference type="NCBI Taxonomy" id="36874"/>
    <lineage>
        <taxon>Bacteria</taxon>
        <taxon>Pseudomonadati</taxon>
        <taxon>Bacteroidota</taxon>
        <taxon>Bacteroidia</taxon>
        <taxon>Bacteroidales</taxon>
        <taxon>Porphyromonadaceae</taxon>
        <taxon>Porphyromonas</taxon>
    </lineage>
</organism>
<dbReference type="OrthoDB" id="1466667at2"/>
<accession>A0A1T4NG55</accession>
<dbReference type="Proteomes" id="UP000189956">
    <property type="component" value="Unassembled WGS sequence"/>
</dbReference>
<sequence length="251" mass="28543">MKYLYRLLKLVGVLVCVTLLGYTLLVAVRRISDGGGERIIIPRKTSVSLLHTGKEYSFLTTKDVLAMLPFNPNDTVEREVNAHRVESLLLVKSPYISEVTAYVSPWGKAMNIEITERCPIIRYYTAGQSYYVDDTGKVFSNRAGASAHVPLVTGVLSSETASETLYTLGAYLRENEEWREFIGSIHLVSAEEIWLYPRVGDYVFVIDDLDGLDEKLKKIPVFYRRILPKVGAEKYKFINLSYKDQIVCKKR</sequence>
<keyword evidence="1" id="KW-0812">Transmembrane</keyword>
<keyword evidence="1" id="KW-0472">Membrane</keyword>
<evidence type="ECO:0000313" key="2">
    <source>
        <dbReference type="EMBL" id="SJZ77987.1"/>
    </source>
</evidence>
<name>A0A1T4NG55_PORCN</name>
<reference evidence="2 3" key="1">
    <citation type="submission" date="2017-02" db="EMBL/GenBank/DDBJ databases">
        <authorList>
            <person name="Peterson S.W."/>
        </authorList>
    </citation>
    <scope>NUCLEOTIDE SEQUENCE [LARGE SCALE GENOMIC DNA]</scope>
    <source>
        <strain evidence="2 3">ATCC 700135</strain>
    </source>
</reference>